<feature type="transmembrane region" description="Helical" evidence="7">
    <location>
        <begin position="78"/>
        <end position="96"/>
    </location>
</feature>
<evidence type="ECO:0000256" key="7">
    <source>
        <dbReference type="RuleBase" id="RU362048"/>
    </source>
</evidence>
<comment type="similarity">
    <text evidence="2 7">Belongs to the UPF0056 (MarC) family.</text>
</comment>
<feature type="transmembrane region" description="Helical" evidence="7">
    <location>
        <begin position="108"/>
        <end position="133"/>
    </location>
</feature>
<proteinExistence type="inferred from homology"/>
<feature type="transmembrane region" description="Helical" evidence="7">
    <location>
        <begin position="12"/>
        <end position="33"/>
    </location>
</feature>
<dbReference type="AlphaFoldDB" id="A0A7J3ZJZ0"/>
<protein>
    <recommendedName>
        <fullName evidence="7">UPF0056 membrane protein</fullName>
    </recommendedName>
</protein>
<evidence type="ECO:0000256" key="5">
    <source>
        <dbReference type="ARBA" id="ARBA00022989"/>
    </source>
</evidence>
<keyword evidence="3" id="KW-1003">Cell membrane</keyword>
<reference evidence="8" key="1">
    <citation type="journal article" date="2020" name="mSystems">
        <title>Genome- and Community-Level Interaction Insights into Carbon Utilization and Element Cycling Functions of Hydrothermarchaeota in Hydrothermal Sediment.</title>
        <authorList>
            <person name="Zhou Z."/>
            <person name="Liu Y."/>
            <person name="Xu W."/>
            <person name="Pan J."/>
            <person name="Luo Z.H."/>
            <person name="Li M."/>
        </authorList>
    </citation>
    <scope>NUCLEOTIDE SEQUENCE [LARGE SCALE GENOMIC DNA]</scope>
    <source>
        <strain evidence="8">SpSt-1116</strain>
    </source>
</reference>
<sequence length="197" mass="21231">MLQEVAGKELVQAIVMLFIIMDPLGNAPLFYAYTVRLDSDLRKRIIVRSVLIATLLLLFFGAFGEPFLSSFGVTLSDFRVAGGVILFIYGVLGILGKGEIERMGEPEALAAVPLATPLLAGPGAIATVIFITYNWGLETTLVAIAINAILSLTLLIMGESLLRLFGKSFSLLLTRLLSMLLAAIAISMIRQGIMEIV</sequence>
<feature type="transmembrane region" description="Helical" evidence="7">
    <location>
        <begin position="169"/>
        <end position="189"/>
    </location>
</feature>
<comment type="caution">
    <text evidence="8">The sequence shown here is derived from an EMBL/GenBank/DDBJ whole genome shotgun (WGS) entry which is preliminary data.</text>
</comment>
<dbReference type="InterPro" id="IPR002771">
    <property type="entry name" value="Multi_antbiot-R_MarC"/>
</dbReference>
<name>A0A7J3ZJZ0_9CREN</name>
<evidence type="ECO:0000256" key="6">
    <source>
        <dbReference type="ARBA" id="ARBA00023136"/>
    </source>
</evidence>
<evidence type="ECO:0000256" key="2">
    <source>
        <dbReference type="ARBA" id="ARBA00009784"/>
    </source>
</evidence>
<evidence type="ECO:0000256" key="1">
    <source>
        <dbReference type="ARBA" id="ARBA00004651"/>
    </source>
</evidence>
<comment type="subcellular location">
    <subcellularLocation>
        <location evidence="1 7">Cell membrane</location>
        <topology evidence="1 7">Multi-pass membrane protein</topology>
    </subcellularLocation>
</comment>
<organism evidence="8">
    <name type="scientific">Fervidicoccus fontis</name>
    <dbReference type="NCBI Taxonomy" id="683846"/>
    <lineage>
        <taxon>Archaea</taxon>
        <taxon>Thermoproteota</taxon>
        <taxon>Thermoprotei</taxon>
        <taxon>Fervidicoccales</taxon>
        <taxon>Fervidicoccaceae</taxon>
        <taxon>Fervidicoccus</taxon>
    </lineage>
</organism>
<dbReference type="PANTHER" id="PTHR33508:SF1">
    <property type="entry name" value="UPF0056 MEMBRANE PROTEIN YHCE"/>
    <property type="match status" value="1"/>
</dbReference>
<dbReference type="NCBIfam" id="TIGR00427">
    <property type="entry name" value="NAAT family transporter"/>
    <property type="match status" value="1"/>
</dbReference>
<evidence type="ECO:0000256" key="3">
    <source>
        <dbReference type="ARBA" id="ARBA00022475"/>
    </source>
</evidence>
<dbReference type="PANTHER" id="PTHR33508">
    <property type="entry name" value="UPF0056 MEMBRANE PROTEIN YHCE"/>
    <property type="match status" value="1"/>
</dbReference>
<feature type="transmembrane region" description="Helical" evidence="7">
    <location>
        <begin position="45"/>
        <end position="63"/>
    </location>
</feature>
<keyword evidence="6 7" id="KW-0472">Membrane</keyword>
<dbReference type="GO" id="GO:0005886">
    <property type="term" value="C:plasma membrane"/>
    <property type="evidence" value="ECO:0007669"/>
    <property type="project" value="UniProtKB-SubCell"/>
</dbReference>
<feature type="transmembrane region" description="Helical" evidence="7">
    <location>
        <begin position="139"/>
        <end position="157"/>
    </location>
</feature>
<dbReference type="EMBL" id="DRZC01000033">
    <property type="protein sequence ID" value="HHQ80373.1"/>
    <property type="molecule type" value="Genomic_DNA"/>
</dbReference>
<accession>A0A7J3ZJZ0</accession>
<keyword evidence="5 7" id="KW-1133">Transmembrane helix</keyword>
<evidence type="ECO:0000313" key="8">
    <source>
        <dbReference type="EMBL" id="HHQ80373.1"/>
    </source>
</evidence>
<keyword evidence="4 7" id="KW-0812">Transmembrane</keyword>
<gene>
    <name evidence="8" type="ORF">ENM78_02775</name>
</gene>
<evidence type="ECO:0000256" key="4">
    <source>
        <dbReference type="ARBA" id="ARBA00022692"/>
    </source>
</evidence>
<dbReference type="Pfam" id="PF01914">
    <property type="entry name" value="MarC"/>
    <property type="match status" value="1"/>
</dbReference>